<evidence type="ECO:0000313" key="2">
    <source>
        <dbReference type="RefSeq" id="XP_075086584.1"/>
    </source>
</evidence>
<gene>
    <name evidence="2" type="primary">LOC107787569</name>
</gene>
<proteinExistence type="predicted"/>
<evidence type="ECO:0000313" key="1">
    <source>
        <dbReference type="Proteomes" id="UP000790787"/>
    </source>
</evidence>
<sequence>MASNPPFLLEDQTDEDFFDKLVNDDDDDVGFNVTTPGPGLGMSSSPVYIHGNDSDEVKAFANLSISDDTSARADNIREESSGFQATTSSAEPGLDLDASQVYVDGNESDEVKAFANLSISDDSNSGVDITSGDKGVNCNAKTALIAEGNGEKKSSGSLMSLASGGSDGLLESSNGNMETEVTADKTENHTGGSGNSGVKEVGWSAFHADPVANGDNSGFGSYMDFFSELGDNNDGDAIENAGENVNKESTVVPADQVHDTKQVHEMSYLDNTSSSLTQGQDGYGYDATTGQVADGHDLNSSQYWEDLYPGWKYDANTGQWYQVDSIDSGANAQGSTDSNLVSDWAVSDGTPEVSYLQQDAQSVSGNAAESGTTESVTNWNQVSQVSNATENVANWNQASQTSDSGGVVTDWNQVSLASDAGGVMTDWNQASQINNGYPSHMVFDPQYPGWYYDTIALEWRSLESYASSAQSTVQGESQLDQTGLASQQTFSHNDDQRNYGHKENSGFQGFSSGGGDYNWSGSFSNYNENSSNLSQNENVAKSYPVSEYRGIQQLENHYNQDFSTSSDVNRQMSNHYEGTVPYNAKAIQSQGNQGFFSGGGFGQQFCQPTLQQHEQKHALSDYYGSQTTANYSQQAFQSSQQFSHAPAAGRSSAGRPLHALVTFGFGGKLIVMKDNSSFGNQSFGSQNPVGGSISVLNLMDVVFERVDTSSLAMGACEYTRTLCRQSFPGPLVGGSPSTKEFNKWIDERIANSESPDMDYRKGEVLRLLLSLLKIACQYYGKFRSPFGTEAVLKESDAPETAVAKLFASVKRNGMQFNQYGAVAQCLQQLPSEGQMRATAAEVQILLVSGRKKEALQVAHEGQLWGPALVLAAQLGEQFYGETVKQMALRQLVAGSPLRTLCLLIAGQPADVFSVDSTVQSGMPAVNVAQQPTQFGANVMLDDWEENLAVITANRTKDDELVLIHLGDCLWRERSDIVAAHICYLVAEANFEPYSDTARLCLVGADHLKFPRTYASPEAIQRTEIYEYSKVLGNSQFILLPFQPYKLLYAHMLAEVGRISDALKYCQALSKSLKTGRTPETETLRQLVSSLEERIKTHQQGGFSTNLAPGKLVGKLLNLFDSTAHRVVGGLPPPMPTSGSLQGNEQHHQFAGSRVSSSQSTMAMSSLMPSASMEPISEWATDSGRMSMHSRSVSEPDIGRTPRQDHVDSSKEASSSNTGSNASGAGGTSRFRRFSFGSQLLQKTVGLVLKPRQGRQAKLGETNKFYYDEKLKRWVEEGAELPAEEPALAPPPTTAVFQNGALDYNLKSVLKSESSICNNGFLEMKSPTSADNGSGIPPLPPTSNQFSARSRVGVRSRYVDTFNKGGGNPTNLFQSPSVPSIKPATAGNAKFFVPTPMSPVEETGNNTSNEQETSSNSENDSVTTVSGSFQFHAPTSSAPMQRFASMDNLSNKGTGTGSLSSYSRRTASWSGSFPDAYSPNKSEVKPPGSRLSMPPSSFMPSDTNSMHSMNGGSFGDDLHEVDL</sequence>
<reference evidence="2" key="2">
    <citation type="submission" date="2025-08" db="UniProtKB">
        <authorList>
            <consortium name="RefSeq"/>
        </authorList>
    </citation>
    <scope>IDENTIFICATION</scope>
    <source>
        <tissue evidence="2">Leaf</tissue>
    </source>
</reference>
<name>A0AC58SNP1_TOBAC</name>
<dbReference type="RefSeq" id="XP_075086584.1">
    <property type="nucleotide sequence ID" value="XM_075230483.1"/>
</dbReference>
<dbReference type="Proteomes" id="UP000790787">
    <property type="component" value="Chromosome 15"/>
</dbReference>
<keyword evidence="1" id="KW-1185">Reference proteome</keyword>
<reference evidence="1" key="1">
    <citation type="journal article" date="2014" name="Nat. Commun.">
        <title>The tobacco genome sequence and its comparison with those of tomato and potato.</title>
        <authorList>
            <person name="Sierro N."/>
            <person name="Battey J.N."/>
            <person name="Ouadi S."/>
            <person name="Bakaher N."/>
            <person name="Bovet L."/>
            <person name="Willig A."/>
            <person name="Goepfert S."/>
            <person name="Peitsch M.C."/>
            <person name="Ivanov N.V."/>
        </authorList>
    </citation>
    <scope>NUCLEOTIDE SEQUENCE [LARGE SCALE GENOMIC DNA]</scope>
</reference>
<organism evidence="1 2">
    <name type="scientific">Nicotiana tabacum</name>
    <name type="common">Common tobacco</name>
    <dbReference type="NCBI Taxonomy" id="4097"/>
    <lineage>
        <taxon>Eukaryota</taxon>
        <taxon>Viridiplantae</taxon>
        <taxon>Streptophyta</taxon>
        <taxon>Embryophyta</taxon>
        <taxon>Tracheophyta</taxon>
        <taxon>Spermatophyta</taxon>
        <taxon>Magnoliopsida</taxon>
        <taxon>eudicotyledons</taxon>
        <taxon>Gunneridae</taxon>
        <taxon>Pentapetalae</taxon>
        <taxon>asterids</taxon>
        <taxon>lamiids</taxon>
        <taxon>Solanales</taxon>
        <taxon>Solanaceae</taxon>
        <taxon>Nicotianoideae</taxon>
        <taxon>Nicotianeae</taxon>
        <taxon>Nicotiana</taxon>
    </lineage>
</organism>
<protein>
    <submittedName>
        <fullName evidence="2">Protein transport protein SEC16B homolog</fullName>
    </submittedName>
</protein>
<accession>A0AC58SNP1</accession>